<proteinExistence type="predicted"/>
<protein>
    <submittedName>
        <fullName evidence="1">Uncharacterized protein</fullName>
    </submittedName>
</protein>
<evidence type="ECO:0000313" key="2">
    <source>
        <dbReference type="Proteomes" id="UP000239576"/>
    </source>
</evidence>
<dbReference type="InterPro" id="IPR020885">
    <property type="entry name" value="UPF0367"/>
</dbReference>
<evidence type="ECO:0000313" key="1">
    <source>
        <dbReference type="EMBL" id="PSB27142.1"/>
    </source>
</evidence>
<dbReference type="OrthoDB" id="516864at2"/>
<sequence length="90" mass="9584">MFIIDITLKNTPLSLSVQRKSEEDAEATYQKILQVLRSGSNELLELSCEKQPGKKIGILGTEISAVQISDKSGTAAASGRPPGFFSVSTG</sequence>
<reference evidence="2" key="1">
    <citation type="submission" date="2018-02" db="EMBL/GenBank/DDBJ databases">
        <authorList>
            <person name="Moore K."/>
            <person name="Momper L."/>
        </authorList>
    </citation>
    <scope>NUCLEOTIDE SEQUENCE [LARGE SCALE GENOMIC DNA]</scope>
    <source>
        <strain evidence="2">ULC18</strain>
    </source>
</reference>
<dbReference type="EMBL" id="PVWK01000097">
    <property type="protein sequence ID" value="PSB27142.1"/>
    <property type="molecule type" value="Genomic_DNA"/>
</dbReference>
<keyword evidence="2" id="KW-1185">Reference proteome</keyword>
<dbReference type="NCBIfam" id="NF010236">
    <property type="entry name" value="PRK13683.1"/>
    <property type="match status" value="1"/>
</dbReference>
<name>A0A2T1E311_9CYAN</name>
<accession>A0A2T1E311</accession>
<comment type="caution">
    <text evidence="1">The sequence shown here is derived from an EMBL/GenBank/DDBJ whole genome shotgun (WGS) entry which is preliminary data.</text>
</comment>
<dbReference type="Proteomes" id="UP000239576">
    <property type="component" value="Unassembled WGS sequence"/>
</dbReference>
<dbReference type="Pfam" id="PF26132">
    <property type="entry name" value="UPF0367"/>
    <property type="match status" value="1"/>
</dbReference>
<dbReference type="AlphaFoldDB" id="A0A2T1E311"/>
<reference evidence="1 2" key="2">
    <citation type="submission" date="2018-03" db="EMBL/GenBank/DDBJ databases">
        <title>The ancient ancestry and fast evolution of plastids.</title>
        <authorList>
            <person name="Moore K.R."/>
            <person name="Magnabosco C."/>
            <person name="Momper L."/>
            <person name="Gold D.A."/>
            <person name="Bosak T."/>
            <person name="Fournier G.P."/>
        </authorList>
    </citation>
    <scope>NUCLEOTIDE SEQUENCE [LARGE SCALE GENOMIC DNA]</scope>
    <source>
        <strain evidence="1 2">ULC18</strain>
    </source>
</reference>
<organism evidence="1 2">
    <name type="scientific">Stenomitos frigidus ULC18</name>
    <dbReference type="NCBI Taxonomy" id="2107698"/>
    <lineage>
        <taxon>Bacteria</taxon>
        <taxon>Bacillati</taxon>
        <taxon>Cyanobacteriota</taxon>
        <taxon>Cyanophyceae</taxon>
        <taxon>Leptolyngbyales</taxon>
        <taxon>Leptolyngbyaceae</taxon>
        <taxon>Stenomitos</taxon>
    </lineage>
</organism>
<gene>
    <name evidence="1" type="ORF">C7B82_16800</name>
</gene>